<keyword evidence="1" id="KW-0732">Signal</keyword>
<evidence type="ECO:0000256" key="1">
    <source>
        <dbReference type="SAM" id="SignalP"/>
    </source>
</evidence>
<proteinExistence type="predicted"/>
<dbReference type="GeneID" id="104733127"/>
<gene>
    <name evidence="3" type="primary">LOC104733127</name>
</gene>
<evidence type="ECO:0000313" key="3">
    <source>
        <dbReference type="RefSeq" id="XP_019092326.1"/>
    </source>
</evidence>
<dbReference type="RefSeq" id="XP_019092326.1">
    <property type="nucleotide sequence ID" value="XM_019236781.1"/>
</dbReference>
<feature type="chain" id="PRO_5046493316" evidence="1">
    <location>
        <begin position="21"/>
        <end position="95"/>
    </location>
</feature>
<reference evidence="2" key="1">
    <citation type="journal article" date="2014" name="Nat. Commun.">
        <title>The emerging biofuel crop Camelina sativa retains a highly undifferentiated hexaploid genome structure.</title>
        <authorList>
            <person name="Kagale S."/>
            <person name="Koh C."/>
            <person name="Nixon J."/>
            <person name="Bollina V."/>
            <person name="Clarke W.E."/>
            <person name="Tuteja R."/>
            <person name="Spillane C."/>
            <person name="Robinson S.J."/>
            <person name="Links M.G."/>
            <person name="Clarke C."/>
            <person name="Higgins E.E."/>
            <person name="Huebert T."/>
            <person name="Sharpe A.G."/>
            <person name="Parkin I.A."/>
        </authorList>
    </citation>
    <scope>NUCLEOTIDE SEQUENCE [LARGE SCALE GENOMIC DNA]</scope>
    <source>
        <strain evidence="2">cv. DH55</strain>
    </source>
</reference>
<protein>
    <submittedName>
        <fullName evidence="3">Defensin-like protein 282</fullName>
    </submittedName>
</protein>
<keyword evidence="2" id="KW-1185">Reference proteome</keyword>
<feature type="signal peptide" evidence="1">
    <location>
        <begin position="1"/>
        <end position="20"/>
    </location>
</feature>
<organism evidence="2 3">
    <name type="scientific">Camelina sativa</name>
    <name type="common">False flax</name>
    <name type="synonym">Myagrum sativum</name>
    <dbReference type="NCBI Taxonomy" id="90675"/>
    <lineage>
        <taxon>Eukaryota</taxon>
        <taxon>Viridiplantae</taxon>
        <taxon>Streptophyta</taxon>
        <taxon>Embryophyta</taxon>
        <taxon>Tracheophyta</taxon>
        <taxon>Spermatophyta</taxon>
        <taxon>Magnoliopsida</taxon>
        <taxon>eudicotyledons</taxon>
        <taxon>Gunneridae</taxon>
        <taxon>Pentapetalae</taxon>
        <taxon>rosids</taxon>
        <taxon>malvids</taxon>
        <taxon>Brassicales</taxon>
        <taxon>Brassicaceae</taxon>
        <taxon>Camelineae</taxon>
        <taxon>Camelina</taxon>
    </lineage>
</organism>
<evidence type="ECO:0000313" key="2">
    <source>
        <dbReference type="Proteomes" id="UP000694864"/>
    </source>
</evidence>
<sequence>MSKATSYIALFALTYLLAHALLATVALENRECVQGMGCTNVCSHGGICSKSGKCVCLLPNAVINSGPPCSSDEVCVSMCGNGSYCIYEIGQCNCK</sequence>
<reference evidence="3" key="2">
    <citation type="submission" date="2025-08" db="UniProtKB">
        <authorList>
            <consortium name="RefSeq"/>
        </authorList>
    </citation>
    <scope>IDENTIFICATION</scope>
    <source>
        <tissue evidence="3">Leaf</tissue>
    </source>
</reference>
<dbReference type="Proteomes" id="UP000694864">
    <property type="component" value="Chromosome 2"/>
</dbReference>
<name>A0ABM1QZY8_CAMSA</name>
<accession>A0ABM1QZY8</accession>